<sequence>MAGHRDCRMYESKFPDVDDVVMVQVKSIAEMGAYVALLEYNGIEGMILLSELSRRRIRSITKLIKVGRQEPVMVLRVDKEKGYIDLSKRRVSAEDIAACEERYNRSKLVHGIVGHVAETCGVEIEELYQQVAWPLYKMYGHAFEAFKAMVNDPDPVFKRLEDDTNEGKPLPVLSEAVKDHLMRNIKRRMTPQPLKIRADVELTCFKYDGVLHIQEAMRAAEATSTEECPVKIKLVAPPLYVLTTNTLEKVKGIEVLTEACSACKASIDKRKGRLVVKEAARAVSERDDRLLTDQLLALEKANQEVAGDSDSEGEEPEGMGDINIDAAPAMAVDAAA</sequence>
<dbReference type="PROSITE" id="PS50126">
    <property type="entry name" value="S1"/>
    <property type="match status" value="1"/>
</dbReference>
<protein>
    <recommendedName>
        <fullName evidence="6">S1 motif domain-containing protein</fullName>
    </recommendedName>
</protein>
<dbReference type="Gene3D" id="3.30.70.1130">
    <property type="entry name" value="EIF_2_alpha"/>
    <property type="match status" value="1"/>
</dbReference>
<keyword evidence="2" id="KW-0396">Initiation factor</keyword>
<dbReference type="GO" id="GO:0033290">
    <property type="term" value="C:eukaryotic 48S preinitiation complex"/>
    <property type="evidence" value="ECO:0007669"/>
    <property type="project" value="TreeGrafter"/>
</dbReference>
<dbReference type="Gene3D" id="2.40.50.140">
    <property type="entry name" value="Nucleic acid-binding proteins"/>
    <property type="match status" value="1"/>
</dbReference>
<dbReference type="FunFam" id="2.40.50.140:FF:000015">
    <property type="entry name" value="Eukaryotic translation initiation factor 2 subunit alpha"/>
    <property type="match status" value="1"/>
</dbReference>
<dbReference type="InterPro" id="IPR012340">
    <property type="entry name" value="NA-bd_OB-fold"/>
</dbReference>
<dbReference type="Gene3D" id="1.10.150.190">
    <property type="entry name" value="Translation initiation factor 2, subunit 1, domain 2"/>
    <property type="match status" value="1"/>
</dbReference>
<dbReference type="InterPro" id="IPR044126">
    <property type="entry name" value="S1_IF2_alpha"/>
</dbReference>
<dbReference type="SUPFAM" id="SSF116742">
    <property type="entry name" value="eIF2alpha middle domain-like"/>
    <property type="match status" value="1"/>
</dbReference>
<dbReference type="InterPro" id="IPR003029">
    <property type="entry name" value="S1_domain"/>
</dbReference>
<dbReference type="SUPFAM" id="SSF110993">
    <property type="entry name" value="eIF-2-alpha, C-terminal domain"/>
    <property type="match status" value="1"/>
</dbReference>
<dbReference type="GO" id="GO:0003743">
    <property type="term" value="F:translation initiation factor activity"/>
    <property type="evidence" value="ECO:0007669"/>
    <property type="project" value="UniProtKB-KW"/>
</dbReference>
<comment type="similarity">
    <text evidence="1">Belongs to the eIF-2-alpha family.</text>
</comment>
<dbReference type="EMBL" id="JALJOU010000006">
    <property type="protein sequence ID" value="KAK9843518.1"/>
    <property type="molecule type" value="Genomic_DNA"/>
</dbReference>
<evidence type="ECO:0000256" key="2">
    <source>
        <dbReference type="ARBA" id="ARBA00022540"/>
    </source>
</evidence>
<dbReference type="AlphaFoldDB" id="A0AAW1SBC7"/>
<evidence type="ECO:0000259" key="6">
    <source>
        <dbReference type="PROSITE" id="PS50126"/>
    </source>
</evidence>
<evidence type="ECO:0000313" key="7">
    <source>
        <dbReference type="EMBL" id="KAK9843518.1"/>
    </source>
</evidence>
<dbReference type="Pfam" id="PF00575">
    <property type="entry name" value="S1"/>
    <property type="match status" value="1"/>
</dbReference>
<keyword evidence="8" id="KW-1185">Reference proteome</keyword>
<dbReference type="Proteomes" id="UP001445335">
    <property type="component" value="Unassembled WGS sequence"/>
</dbReference>
<dbReference type="GO" id="GO:0003723">
    <property type="term" value="F:RNA binding"/>
    <property type="evidence" value="ECO:0007669"/>
    <property type="project" value="InterPro"/>
</dbReference>
<accession>A0AAW1SBC7</accession>
<evidence type="ECO:0000313" key="8">
    <source>
        <dbReference type="Proteomes" id="UP001445335"/>
    </source>
</evidence>
<dbReference type="GO" id="GO:0043022">
    <property type="term" value="F:ribosome binding"/>
    <property type="evidence" value="ECO:0007669"/>
    <property type="project" value="TreeGrafter"/>
</dbReference>
<keyword evidence="3" id="KW-0597">Phosphoprotein</keyword>
<evidence type="ECO:0000256" key="5">
    <source>
        <dbReference type="SAM" id="MobiDB-lite"/>
    </source>
</evidence>
<feature type="domain" description="S1 motif" evidence="6">
    <location>
        <begin position="18"/>
        <end position="89"/>
    </location>
</feature>
<dbReference type="FunFam" id="1.10.150.190:FF:000003">
    <property type="entry name" value="Eukaryotic translation initiation factor 2 subunit alpha"/>
    <property type="match status" value="1"/>
</dbReference>
<comment type="caution">
    <text evidence="7">The sequence shown here is derived from an EMBL/GenBank/DDBJ whole genome shotgun (WGS) entry which is preliminary data.</text>
</comment>
<dbReference type="CDD" id="cd04452">
    <property type="entry name" value="S1_IF2_alpha"/>
    <property type="match status" value="1"/>
</dbReference>
<name>A0AAW1SBC7_9CHLO</name>
<dbReference type="SUPFAM" id="SSF50249">
    <property type="entry name" value="Nucleic acid-binding proteins"/>
    <property type="match status" value="1"/>
</dbReference>
<feature type="compositionally biased region" description="Acidic residues" evidence="5">
    <location>
        <begin position="307"/>
        <end position="318"/>
    </location>
</feature>
<evidence type="ECO:0000256" key="1">
    <source>
        <dbReference type="ARBA" id="ARBA00007223"/>
    </source>
</evidence>
<dbReference type="FunFam" id="3.30.70.1130:FF:000001">
    <property type="entry name" value="Eukaryotic translation initiation factor 2 subunit 1"/>
    <property type="match status" value="1"/>
</dbReference>
<dbReference type="PANTHER" id="PTHR10602">
    <property type="entry name" value="EUKARYOTIC TRANSLATION INITIATION FACTOR 2 SUBUNIT 1"/>
    <property type="match status" value="1"/>
</dbReference>
<evidence type="ECO:0000256" key="4">
    <source>
        <dbReference type="ARBA" id="ARBA00022917"/>
    </source>
</evidence>
<evidence type="ECO:0000256" key="3">
    <source>
        <dbReference type="ARBA" id="ARBA00022553"/>
    </source>
</evidence>
<feature type="region of interest" description="Disordered" evidence="5">
    <location>
        <begin position="302"/>
        <end position="336"/>
    </location>
</feature>
<proteinExistence type="inferred from homology"/>
<gene>
    <name evidence="7" type="ORF">WJX81_006918</name>
</gene>
<keyword evidence="4" id="KW-0648">Protein biosynthesis</keyword>
<dbReference type="SMART" id="SM00316">
    <property type="entry name" value="S1"/>
    <property type="match status" value="1"/>
</dbReference>
<dbReference type="GO" id="GO:0005850">
    <property type="term" value="C:eukaryotic translation initiation factor 2 complex"/>
    <property type="evidence" value="ECO:0007669"/>
    <property type="project" value="TreeGrafter"/>
</dbReference>
<dbReference type="InterPro" id="IPR024054">
    <property type="entry name" value="TIF2_asu_middle_sf"/>
</dbReference>
<dbReference type="InterPro" id="IPR024055">
    <property type="entry name" value="TIF2_asu_C"/>
</dbReference>
<feature type="compositionally biased region" description="Low complexity" evidence="5">
    <location>
        <begin position="326"/>
        <end position="336"/>
    </location>
</feature>
<dbReference type="PANTHER" id="PTHR10602:SF0">
    <property type="entry name" value="EUKARYOTIC TRANSLATION INITIATION FACTOR 2 SUBUNIT 1"/>
    <property type="match status" value="1"/>
</dbReference>
<dbReference type="Pfam" id="PF07541">
    <property type="entry name" value="EIF_2_alpha"/>
    <property type="match status" value="1"/>
</dbReference>
<dbReference type="InterPro" id="IPR011488">
    <property type="entry name" value="TIF_2_asu"/>
</dbReference>
<reference evidence="7 8" key="1">
    <citation type="journal article" date="2024" name="Nat. Commun.">
        <title>Phylogenomics reveals the evolutionary origins of lichenization in chlorophyte algae.</title>
        <authorList>
            <person name="Puginier C."/>
            <person name="Libourel C."/>
            <person name="Otte J."/>
            <person name="Skaloud P."/>
            <person name="Haon M."/>
            <person name="Grisel S."/>
            <person name="Petersen M."/>
            <person name="Berrin J.G."/>
            <person name="Delaux P.M."/>
            <person name="Dal Grande F."/>
            <person name="Keller J."/>
        </authorList>
    </citation>
    <scope>NUCLEOTIDE SEQUENCE [LARGE SCALE GENOMIC DNA]</scope>
    <source>
        <strain evidence="7 8">SAG 245.80</strain>
    </source>
</reference>
<organism evidence="7 8">
    <name type="scientific">Elliptochloris bilobata</name>
    <dbReference type="NCBI Taxonomy" id="381761"/>
    <lineage>
        <taxon>Eukaryota</taxon>
        <taxon>Viridiplantae</taxon>
        <taxon>Chlorophyta</taxon>
        <taxon>core chlorophytes</taxon>
        <taxon>Trebouxiophyceae</taxon>
        <taxon>Trebouxiophyceae incertae sedis</taxon>
        <taxon>Elliptochloris clade</taxon>
        <taxon>Elliptochloris</taxon>
    </lineage>
</organism>